<accession>A0A5B6W0Z0</accession>
<keyword evidence="2" id="KW-0808">Transferase</keyword>
<dbReference type="EMBL" id="SMMG02000005">
    <property type="protein sequence ID" value="KAA3474747.1"/>
    <property type="molecule type" value="Genomic_DNA"/>
</dbReference>
<dbReference type="GO" id="GO:0004523">
    <property type="term" value="F:RNA-DNA hybrid ribonuclease activity"/>
    <property type="evidence" value="ECO:0007669"/>
    <property type="project" value="InterPro"/>
</dbReference>
<sequence length="650" mass="74635">MKCISTVSYAVIGNIFYLSRGLRQGDLLSPFLFLICGEGLSNLMILAQQEENFRGVKASRRGPQISHLLFADDCILFSEATERGADLLKRVLREYRTCSGQQVNFDKSTVFFSSNTKVEDKDLVTHILGMQSSNNLGRYLELPNMVGRRKKEAFQILKNRFRQRIDNWSVRHPSQGGKKFLLRLFSRLYQRTQWHVFYFLKRCALSLKVLSQDSGGRKVMVSGEFIGALEGSYAFRRKKADWGWRLINYPDSLLAQVQLGNLPSLTWRSIWVAKKLLKDGLCWRIRKRDRVSVWNDYWIPNVGINGIENRGNNTEIESVSGLIDTTTRMWKRGLIETTFPEHIAQKMLQIPLIEVEHEDFQVWRGEHSVNDSVCPRCRNTEEDSNHVLRQCPTAIELWQDLNISWVINSNITDLWSWFTCVFDIGSNNQCRIFCCAAWMLWFSRNKLVHEGKTTTRGDLSQRVMNYIVELDRSNERKHTFEHVHQQSQARKETKATIFFDVAFDSKNSKSALGLEVRGEMNDWLSLKTVIHSAISSPFTAEAQAGLQATKLGISMGFQTVTIIGDSKSVIKKCNSAEADKSVLGAIINDIQRYKQFFQECYFRFVSRLENGEAHNIAVEALRTGEKMYLESETFISLQTGGEENGVKDPD</sequence>
<comment type="caution">
    <text evidence="2">The sequence shown here is derived from an EMBL/GenBank/DDBJ whole genome shotgun (WGS) entry which is preliminary data.</text>
</comment>
<evidence type="ECO:0000313" key="3">
    <source>
        <dbReference type="Proteomes" id="UP000325315"/>
    </source>
</evidence>
<organism evidence="2 3">
    <name type="scientific">Gossypium australe</name>
    <dbReference type="NCBI Taxonomy" id="47621"/>
    <lineage>
        <taxon>Eukaryota</taxon>
        <taxon>Viridiplantae</taxon>
        <taxon>Streptophyta</taxon>
        <taxon>Embryophyta</taxon>
        <taxon>Tracheophyta</taxon>
        <taxon>Spermatophyta</taxon>
        <taxon>Magnoliopsida</taxon>
        <taxon>eudicotyledons</taxon>
        <taxon>Gunneridae</taxon>
        <taxon>Pentapetalae</taxon>
        <taxon>rosids</taxon>
        <taxon>malvids</taxon>
        <taxon>Malvales</taxon>
        <taxon>Malvaceae</taxon>
        <taxon>Malvoideae</taxon>
        <taxon>Gossypium</taxon>
    </lineage>
</organism>
<dbReference type="CDD" id="cd06222">
    <property type="entry name" value="RNase_H_like"/>
    <property type="match status" value="1"/>
</dbReference>
<evidence type="ECO:0000259" key="1">
    <source>
        <dbReference type="PROSITE" id="PS50878"/>
    </source>
</evidence>
<dbReference type="Pfam" id="PF13456">
    <property type="entry name" value="RVT_3"/>
    <property type="match status" value="1"/>
</dbReference>
<keyword evidence="2" id="KW-0548">Nucleotidyltransferase</keyword>
<dbReference type="InterPro" id="IPR036397">
    <property type="entry name" value="RNaseH_sf"/>
</dbReference>
<dbReference type="Pfam" id="PF00078">
    <property type="entry name" value="RVT_1"/>
    <property type="match status" value="1"/>
</dbReference>
<keyword evidence="2" id="KW-0695">RNA-directed DNA polymerase</keyword>
<dbReference type="GO" id="GO:0003964">
    <property type="term" value="F:RNA-directed DNA polymerase activity"/>
    <property type="evidence" value="ECO:0007669"/>
    <property type="project" value="UniProtKB-KW"/>
</dbReference>
<dbReference type="Gene3D" id="3.30.420.10">
    <property type="entry name" value="Ribonuclease H-like superfamily/Ribonuclease H"/>
    <property type="match status" value="1"/>
</dbReference>
<dbReference type="OrthoDB" id="679727at2759"/>
<keyword evidence="3" id="KW-1185">Reference proteome</keyword>
<dbReference type="Proteomes" id="UP000325315">
    <property type="component" value="Unassembled WGS sequence"/>
</dbReference>
<dbReference type="SUPFAM" id="SSF53098">
    <property type="entry name" value="Ribonuclease H-like"/>
    <property type="match status" value="1"/>
</dbReference>
<dbReference type="InterPro" id="IPR000477">
    <property type="entry name" value="RT_dom"/>
</dbReference>
<dbReference type="PANTHER" id="PTHR33116:SF86">
    <property type="entry name" value="REVERSE TRANSCRIPTASE DOMAIN-CONTAINING PROTEIN"/>
    <property type="match status" value="1"/>
</dbReference>
<reference evidence="3" key="1">
    <citation type="journal article" date="2019" name="Plant Biotechnol. J.">
        <title>Genome sequencing of the Australian wild diploid species Gossypium australe highlights disease resistance and delayed gland morphogenesis.</title>
        <authorList>
            <person name="Cai Y."/>
            <person name="Cai X."/>
            <person name="Wang Q."/>
            <person name="Wang P."/>
            <person name="Zhang Y."/>
            <person name="Cai C."/>
            <person name="Xu Y."/>
            <person name="Wang K."/>
            <person name="Zhou Z."/>
            <person name="Wang C."/>
            <person name="Geng S."/>
            <person name="Li B."/>
            <person name="Dong Q."/>
            <person name="Hou Y."/>
            <person name="Wang H."/>
            <person name="Ai P."/>
            <person name="Liu Z."/>
            <person name="Yi F."/>
            <person name="Sun M."/>
            <person name="An G."/>
            <person name="Cheng J."/>
            <person name="Zhang Y."/>
            <person name="Shi Q."/>
            <person name="Xie Y."/>
            <person name="Shi X."/>
            <person name="Chang Y."/>
            <person name="Huang F."/>
            <person name="Chen Y."/>
            <person name="Hong S."/>
            <person name="Mi L."/>
            <person name="Sun Q."/>
            <person name="Zhang L."/>
            <person name="Zhou B."/>
            <person name="Peng R."/>
            <person name="Zhang X."/>
            <person name="Liu F."/>
        </authorList>
    </citation>
    <scope>NUCLEOTIDE SEQUENCE [LARGE SCALE GENOMIC DNA]</scope>
    <source>
        <strain evidence="3">cv. PA1801</strain>
    </source>
</reference>
<dbReference type="GO" id="GO:0003676">
    <property type="term" value="F:nucleic acid binding"/>
    <property type="evidence" value="ECO:0007669"/>
    <property type="project" value="InterPro"/>
</dbReference>
<dbReference type="PANTHER" id="PTHR33116">
    <property type="entry name" value="REVERSE TRANSCRIPTASE ZINC-BINDING DOMAIN-CONTAINING PROTEIN-RELATED-RELATED"/>
    <property type="match status" value="1"/>
</dbReference>
<dbReference type="PROSITE" id="PS50878">
    <property type="entry name" value="RT_POL"/>
    <property type="match status" value="1"/>
</dbReference>
<feature type="domain" description="Reverse transcriptase" evidence="1">
    <location>
        <begin position="1"/>
        <end position="132"/>
    </location>
</feature>
<evidence type="ECO:0000313" key="2">
    <source>
        <dbReference type="EMBL" id="KAA3474747.1"/>
    </source>
</evidence>
<gene>
    <name evidence="2" type="ORF">EPI10_025008</name>
</gene>
<dbReference type="InterPro" id="IPR044730">
    <property type="entry name" value="RNase_H-like_dom_plant"/>
</dbReference>
<protein>
    <submittedName>
        <fullName evidence="2">Reverse transcriptase</fullName>
    </submittedName>
</protein>
<dbReference type="InterPro" id="IPR002156">
    <property type="entry name" value="RNaseH_domain"/>
</dbReference>
<name>A0A5B6W0Z0_9ROSI</name>
<dbReference type="AlphaFoldDB" id="A0A5B6W0Z0"/>
<proteinExistence type="predicted"/>
<dbReference type="InterPro" id="IPR012337">
    <property type="entry name" value="RNaseH-like_sf"/>
</dbReference>